<gene>
    <name evidence="6" type="ORF">METZ01_LOCUS257432</name>
</gene>
<dbReference type="PANTHER" id="PTHR42723">
    <property type="entry name" value="CHLOROPHYLL SYNTHASE"/>
    <property type="match status" value="1"/>
</dbReference>
<proteinExistence type="predicted"/>
<dbReference type="InterPro" id="IPR044878">
    <property type="entry name" value="UbiA_sf"/>
</dbReference>
<dbReference type="AlphaFoldDB" id="A0A382IYF2"/>
<reference evidence="6" key="1">
    <citation type="submission" date="2018-05" db="EMBL/GenBank/DDBJ databases">
        <authorList>
            <person name="Lanie J.A."/>
            <person name="Ng W.-L."/>
            <person name="Kazmierczak K.M."/>
            <person name="Andrzejewski T.M."/>
            <person name="Davidsen T.M."/>
            <person name="Wayne K.J."/>
            <person name="Tettelin H."/>
            <person name="Glass J.I."/>
            <person name="Rusch D."/>
            <person name="Podicherti R."/>
            <person name="Tsui H.-C.T."/>
            <person name="Winkler M.E."/>
        </authorList>
    </citation>
    <scope>NUCLEOTIDE SEQUENCE</scope>
</reference>
<comment type="subcellular location">
    <subcellularLocation>
        <location evidence="1">Membrane</location>
        <topology evidence="1">Multi-pass membrane protein</topology>
    </subcellularLocation>
</comment>
<evidence type="ECO:0000256" key="1">
    <source>
        <dbReference type="ARBA" id="ARBA00004141"/>
    </source>
</evidence>
<keyword evidence="2 5" id="KW-0812">Transmembrane</keyword>
<evidence type="ECO:0000313" key="6">
    <source>
        <dbReference type="EMBL" id="SVC04578.1"/>
    </source>
</evidence>
<dbReference type="GO" id="GO:0016020">
    <property type="term" value="C:membrane"/>
    <property type="evidence" value="ECO:0007669"/>
    <property type="project" value="UniProtKB-SubCell"/>
</dbReference>
<accession>A0A382IYF2</accession>
<feature type="transmembrane region" description="Helical" evidence="5">
    <location>
        <begin position="99"/>
        <end position="118"/>
    </location>
</feature>
<feature type="non-terminal residue" evidence="6">
    <location>
        <position position="1"/>
    </location>
</feature>
<evidence type="ECO:0000256" key="5">
    <source>
        <dbReference type="SAM" id="Phobius"/>
    </source>
</evidence>
<evidence type="ECO:0000256" key="2">
    <source>
        <dbReference type="ARBA" id="ARBA00022692"/>
    </source>
</evidence>
<keyword evidence="4 5" id="KW-0472">Membrane</keyword>
<dbReference type="Pfam" id="PF01040">
    <property type="entry name" value="UbiA"/>
    <property type="match status" value="1"/>
</dbReference>
<dbReference type="PANTHER" id="PTHR42723:SF1">
    <property type="entry name" value="CHLOROPHYLL SYNTHASE, CHLOROPLASTIC"/>
    <property type="match status" value="1"/>
</dbReference>
<dbReference type="Gene3D" id="1.10.357.140">
    <property type="entry name" value="UbiA prenyltransferase"/>
    <property type="match status" value="1"/>
</dbReference>
<dbReference type="InterPro" id="IPR000537">
    <property type="entry name" value="UbiA_prenyltransferase"/>
</dbReference>
<dbReference type="EMBL" id="UINC01070430">
    <property type="protein sequence ID" value="SVC04578.1"/>
    <property type="molecule type" value="Genomic_DNA"/>
</dbReference>
<organism evidence="6">
    <name type="scientific">marine metagenome</name>
    <dbReference type="NCBI Taxonomy" id="408172"/>
    <lineage>
        <taxon>unclassified sequences</taxon>
        <taxon>metagenomes</taxon>
        <taxon>ecological metagenomes</taxon>
    </lineage>
</organism>
<name>A0A382IYF2_9ZZZZ</name>
<feature type="transmembrane region" description="Helical" evidence="5">
    <location>
        <begin position="31"/>
        <end position="52"/>
    </location>
</feature>
<protein>
    <submittedName>
        <fullName evidence="6">Uncharacterized protein</fullName>
    </submittedName>
</protein>
<feature type="transmembrane region" description="Helical" evidence="5">
    <location>
        <begin position="154"/>
        <end position="174"/>
    </location>
</feature>
<sequence length="175" mass="19075">VSNLPTVWSNCLCGWLIGIGYVEIETMTMDWAMFAWLCTGATAMYLGGMYLNDACDVAFDREHRKERPIPSKAISVGAVWKIGIGLLAVGVGMLSIKGVVATLLALGLFNCIFLYNFIHKKIAWSPVLIAVCRFFLVLVAAAFAFGTTHPGESFFTHVNSGLATWTGLVLCLYIV</sequence>
<feature type="transmembrane region" description="Helical" evidence="5">
    <location>
        <begin position="127"/>
        <end position="148"/>
    </location>
</feature>
<dbReference type="InterPro" id="IPR050475">
    <property type="entry name" value="Prenyltransferase_related"/>
</dbReference>
<keyword evidence="3 5" id="KW-1133">Transmembrane helix</keyword>
<evidence type="ECO:0000256" key="4">
    <source>
        <dbReference type="ARBA" id="ARBA00023136"/>
    </source>
</evidence>
<dbReference type="GO" id="GO:0016765">
    <property type="term" value="F:transferase activity, transferring alkyl or aryl (other than methyl) groups"/>
    <property type="evidence" value="ECO:0007669"/>
    <property type="project" value="InterPro"/>
</dbReference>
<evidence type="ECO:0000256" key="3">
    <source>
        <dbReference type="ARBA" id="ARBA00022989"/>
    </source>
</evidence>
<feature type="non-terminal residue" evidence="6">
    <location>
        <position position="175"/>
    </location>
</feature>
<feature type="transmembrane region" description="Helical" evidence="5">
    <location>
        <begin position="73"/>
        <end position="93"/>
    </location>
</feature>